<dbReference type="InParanoid" id="G3Q5B9"/>
<dbReference type="GeneTree" id="ENSGT00950000182849"/>
<dbReference type="InterPro" id="IPR001478">
    <property type="entry name" value="PDZ"/>
</dbReference>
<organism evidence="4 5">
    <name type="scientific">Gasterosteus aculeatus aculeatus</name>
    <name type="common">three-spined stickleback</name>
    <dbReference type="NCBI Taxonomy" id="481459"/>
    <lineage>
        <taxon>Eukaryota</taxon>
        <taxon>Metazoa</taxon>
        <taxon>Chordata</taxon>
        <taxon>Craniata</taxon>
        <taxon>Vertebrata</taxon>
        <taxon>Euteleostomi</taxon>
        <taxon>Actinopterygii</taxon>
        <taxon>Neopterygii</taxon>
        <taxon>Teleostei</taxon>
        <taxon>Neoteleostei</taxon>
        <taxon>Acanthomorphata</taxon>
        <taxon>Eupercaria</taxon>
        <taxon>Perciformes</taxon>
        <taxon>Cottioidei</taxon>
        <taxon>Gasterosteales</taxon>
        <taxon>Gasterosteidae</taxon>
        <taxon>Gasterosteus</taxon>
    </lineage>
</organism>
<keyword evidence="5" id="KW-1185">Reference proteome</keyword>
<dbReference type="GO" id="GO:0005102">
    <property type="term" value="F:signaling receptor binding"/>
    <property type="evidence" value="ECO:0007669"/>
    <property type="project" value="TreeGrafter"/>
</dbReference>
<feature type="region of interest" description="Disordered" evidence="2">
    <location>
        <begin position="218"/>
        <end position="304"/>
    </location>
</feature>
<dbReference type="OMA" id="CEVAHRT"/>
<dbReference type="InterPro" id="IPR036034">
    <property type="entry name" value="PDZ_sf"/>
</dbReference>
<dbReference type="PANTHER" id="PTHR14191">
    <property type="entry name" value="PDZ DOMAIN CONTAINING PROTEIN"/>
    <property type="match status" value="1"/>
</dbReference>
<reference evidence="4 5" key="1">
    <citation type="journal article" date="2021" name="G3 (Bethesda)">
        <title>Improved contiguity of the threespine stickleback genome using long-read sequencing.</title>
        <authorList>
            <person name="Nath S."/>
            <person name="Shaw D.E."/>
            <person name="White M.A."/>
        </authorList>
    </citation>
    <scope>NUCLEOTIDE SEQUENCE [LARGE SCALE GENOMIC DNA]</scope>
    <source>
        <strain evidence="4 5">Lake Benthic</strain>
    </source>
</reference>
<reference evidence="4" key="3">
    <citation type="submission" date="2025-09" db="UniProtKB">
        <authorList>
            <consortium name="Ensembl"/>
        </authorList>
    </citation>
    <scope>IDENTIFICATION</scope>
</reference>
<dbReference type="AlphaFoldDB" id="G3Q5B9"/>
<feature type="compositionally biased region" description="Basic and acidic residues" evidence="2">
    <location>
        <begin position="348"/>
        <end position="358"/>
    </location>
</feature>
<dbReference type="GO" id="GO:0072659">
    <property type="term" value="P:protein localization to plasma membrane"/>
    <property type="evidence" value="ECO:0007669"/>
    <property type="project" value="TreeGrafter"/>
</dbReference>
<dbReference type="GO" id="GO:0043495">
    <property type="term" value="F:protein-membrane adaptor activity"/>
    <property type="evidence" value="ECO:0007669"/>
    <property type="project" value="TreeGrafter"/>
</dbReference>
<dbReference type="Pfam" id="PF09007">
    <property type="entry name" value="EBP50_C"/>
    <property type="match status" value="1"/>
</dbReference>
<evidence type="ECO:0000256" key="1">
    <source>
        <dbReference type="ARBA" id="ARBA00022737"/>
    </source>
</evidence>
<dbReference type="STRING" id="69293.ENSGACP00000025075"/>
<dbReference type="SMART" id="SM00228">
    <property type="entry name" value="PDZ"/>
    <property type="match status" value="1"/>
</dbReference>
<dbReference type="PANTHER" id="PTHR14191:SF4">
    <property type="entry name" value="NA(+)_H(+) EXCHANGE REGULATORY COFACTOR NHE-RF2"/>
    <property type="match status" value="1"/>
</dbReference>
<sequence>MGLNVCWTEGSDSKQSNIDKYLFFVVYFGLEAQYLPGNFATLANTHKPTQIPSFLCRRWDLAKARHRRNVSLLQPGAVCQRRSSVFGLKTKWTRIRWYRPSSQSATCLAEGRLQVHPSPEPAAGLHLLPRLCHLVKGDHGYGFNLHSNRTKDGQFVRSVDPGSAAEGGGIRPGDRLVEVNGVNIEGLRHSEVVALIRAEGEKVSILVVDQETDQLFHRLGMRPTSSQVKEVHLEGSATESAPNSPSPTTDLPASDQPVMKITVTNSPTTSTSPKSLSDGSSASVSSRSSITQSELSSSDMSFQVHDEDDGRVLDPFMDSGLRFSPTAAEAKLKALAGRNKKRAPAMDWNKKHETFSNF</sequence>
<name>G3Q5B9_GASAC</name>
<feature type="compositionally biased region" description="Low complexity" evidence="2">
    <location>
        <begin position="262"/>
        <end position="294"/>
    </location>
</feature>
<dbReference type="InterPro" id="IPR015098">
    <property type="entry name" value="EBP50_C"/>
</dbReference>
<dbReference type="SUPFAM" id="SSF50156">
    <property type="entry name" value="PDZ domain-like"/>
    <property type="match status" value="1"/>
</dbReference>
<dbReference type="Gene3D" id="2.30.42.10">
    <property type="match status" value="1"/>
</dbReference>
<dbReference type="CDD" id="cd06768">
    <property type="entry name" value="PDZ_NHERF-like"/>
    <property type="match status" value="1"/>
</dbReference>
<dbReference type="eggNOG" id="KOG3528">
    <property type="taxonomic scope" value="Eukaryota"/>
</dbReference>
<proteinExistence type="predicted"/>
<feature type="region of interest" description="Disordered" evidence="2">
    <location>
        <begin position="337"/>
        <end position="358"/>
    </location>
</feature>
<dbReference type="GO" id="GO:0016324">
    <property type="term" value="C:apical plasma membrane"/>
    <property type="evidence" value="ECO:0007669"/>
    <property type="project" value="TreeGrafter"/>
</dbReference>
<evidence type="ECO:0000313" key="4">
    <source>
        <dbReference type="Ensembl" id="ENSGACP00000025075.2"/>
    </source>
</evidence>
<evidence type="ECO:0000256" key="2">
    <source>
        <dbReference type="SAM" id="MobiDB-lite"/>
    </source>
</evidence>
<accession>G3Q5B9</accession>
<evidence type="ECO:0000259" key="3">
    <source>
        <dbReference type="PROSITE" id="PS50106"/>
    </source>
</evidence>
<keyword evidence="1" id="KW-0677">Repeat</keyword>
<dbReference type="PROSITE" id="PS50106">
    <property type="entry name" value="PDZ"/>
    <property type="match status" value="1"/>
</dbReference>
<feature type="domain" description="PDZ" evidence="3">
    <location>
        <begin position="131"/>
        <end position="211"/>
    </location>
</feature>
<dbReference type="Ensembl" id="ENSGACT00000025124.2">
    <property type="protein sequence ID" value="ENSGACP00000025075.2"/>
    <property type="gene ID" value="ENSGACG00000018966.2"/>
</dbReference>
<dbReference type="InterPro" id="IPR051067">
    <property type="entry name" value="NHER"/>
</dbReference>
<dbReference type="Pfam" id="PF00595">
    <property type="entry name" value="PDZ"/>
    <property type="match status" value="1"/>
</dbReference>
<evidence type="ECO:0000313" key="5">
    <source>
        <dbReference type="Proteomes" id="UP000007635"/>
    </source>
</evidence>
<protein>
    <recommendedName>
        <fullName evidence="3">PDZ domain-containing protein</fullName>
    </recommendedName>
</protein>
<dbReference type="Bgee" id="ENSGACG00000018966">
    <property type="expression patterns" value="Expressed in camera-type eye and 1 other cell type or tissue"/>
</dbReference>
<dbReference type="Proteomes" id="UP000007635">
    <property type="component" value="Chromosome IX"/>
</dbReference>
<reference evidence="4" key="2">
    <citation type="submission" date="2025-08" db="UniProtKB">
        <authorList>
            <consortium name="Ensembl"/>
        </authorList>
    </citation>
    <scope>IDENTIFICATION</scope>
</reference>
<feature type="compositionally biased region" description="Polar residues" evidence="2">
    <location>
        <begin position="237"/>
        <end position="251"/>
    </location>
</feature>